<dbReference type="eggNOG" id="COG5295">
    <property type="taxonomic scope" value="Bacteria"/>
</dbReference>
<evidence type="ECO:0000256" key="3">
    <source>
        <dbReference type="ARBA" id="ARBA00022452"/>
    </source>
</evidence>
<keyword evidence="6" id="KW-0472">Membrane</keyword>
<feature type="domain" description="Trimeric autotransporter adhesin YadA-like C-terminal membrane anchor" evidence="8">
    <location>
        <begin position="54"/>
        <end position="109"/>
    </location>
</feature>
<comment type="caution">
    <text evidence="9">The sequence shown here is derived from an EMBL/GenBank/DDBJ whole genome shotgun (WGS) entry which is preliminary data.</text>
</comment>
<accession>E4L8N3</accession>
<organism evidence="9 10">
    <name type="scientific">Dialister micraerophilus UPII 345-E</name>
    <dbReference type="NCBI Taxonomy" id="910314"/>
    <lineage>
        <taxon>Bacteria</taxon>
        <taxon>Bacillati</taxon>
        <taxon>Bacillota</taxon>
        <taxon>Negativicutes</taxon>
        <taxon>Veillonellales</taxon>
        <taxon>Veillonellaceae</taxon>
        <taxon>Dialister</taxon>
    </lineage>
</organism>
<dbReference type="GO" id="GO:0009986">
    <property type="term" value="C:cell surface"/>
    <property type="evidence" value="ECO:0007669"/>
    <property type="project" value="UniProtKB-SubCell"/>
</dbReference>
<sequence length="173" mass="18963">MLLHVSFFRFLNLKTYLYIADNVTKGLSVMDGKINRVSAGAAALSALRPISNEYDPDDKLDFSVGFGYYKGENAVAIGAYYRPDSNTIVSLGGAFNGDDNLLNAGISFKLGKGNEAAMLSKKVLLGEVIRLTRINKEMAAKIELQEEKIAHQESMISEQDARLKKIEALLAVK</sequence>
<dbReference type="InterPro" id="IPR005594">
    <property type="entry name" value="YadA_C"/>
</dbReference>
<evidence type="ECO:0000256" key="2">
    <source>
        <dbReference type="ARBA" id="ARBA00004442"/>
    </source>
</evidence>
<dbReference type="InterPro" id="IPR045584">
    <property type="entry name" value="Pilin-like"/>
</dbReference>
<evidence type="ECO:0000256" key="5">
    <source>
        <dbReference type="ARBA" id="ARBA00022729"/>
    </source>
</evidence>
<dbReference type="Proteomes" id="UP000004594">
    <property type="component" value="Unassembled WGS sequence"/>
</dbReference>
<gene>
    <name evidence="9" type="ORF">HMPREF9220_0710</name>
</gene>
<evidence type="ECO:0000259" key="8">
    <source>
        <dbReference type="Pfam" id="PF03895"/>
    </source>
</evidence>
<evidence type="ECO:0000256" key="7">
    <source>
        <dbReference type="ARBA" id="ARBA00023237"/>
    </source>
</evidence>
<evidence type="ECO:0000313" key="9">
    <source>
        <dbReference type="EMBL" id="EFR42863.1"/>
    </source>
</evidence>
<dbReference type="EMBL" id="AENT01000015">
    <property type="protein sequence ID" value="EFR42863.1"/>
    <property type="molecule type" value="Genomic_DNA"/>
</dbReference>
<keyword evidence="7" id="KW-0998">Cell outer membrane</keyword>
<comment type="subcellular location">
    <subcellularLocation>
        <location evidence="2">Cell outer membrane</location>
    </subcellularLocation>
    <subcellularLocation>
        <location evidence="1">Cell surface</location>
    </subcellularLocation>
</comment>
<evidence type="ECO:0000256" key="6">
    <source>
        <dbReference type="ARBA" id="ARBA00023136"/>
    </source>
</evidence>
<dbReference type="Pfam" id="PF03895">
    <property type="entry name" value="YadA_anchor"/>
    <property type="match status" value="1"/>
</dbReference>
<proteinExistence type="predicted"/>
<name>E4L8N3_9FIRM</name>
<reference evidence="9 10" key="1">
    <citation type="submission" date="2010-11" db="EMBL/GenBank/DDBJ databases">
        <authorList>
            <person name="Durkin A.S."/>
            <person name="Madupu R."/>
            <person name="Torralba M."/>
            <person name="Gillis M."/>
            <person name="Methe B."/>
            <person name="Sutton G."/>
            <person name="Nelson K.E."/>
        </authorList>
    </citation>
    <scope>NUCLEOTIDE SEQUENCE [LARGE SCALE GENOMIC DNA]</scope>
    <source>
        <strain evidence="9 10">UPII 345-E</strain>
    </source>
</reference>
<evidence type="ECO:0000256" key="4">
    <source>
        <dbReference type="ARBA" id="ARBA00022692"/>
    </source>
</evidence>
<keyword evidence="3" id="KW-1134">Transmembrane beta strand</keyword>
<dbReference type="Gene3D" id="3.30.1300.30">
    <property type="entry name" value="GSPII I/J protein-like"/>
    <property type="match status" value="1"/>
</dbReference>
<keyword evidence="5" id="KW-0732">Signal</keyword>
<evidence type="ECO:0000313" key="10">
    <source>
        <dbReference type="Proteomes" id="UP000004594"/>
    </source>
</evidence>
<dbReference type="SUPFAM" id="SSF54523">
    <property type="entry name" value="Pili subunits"/>
    <property type="match status" value="1"/>
</dbReference>
<evidence type="ECO:0000256" key="1">
    <source>
        <dbReference type="ARBA" id="ARBA00004241"/>
    </source>
</evidence>
<keyword evidence="4" id="KW-0812">Transmembrane</keyword>
<dbReference type="AlphaFoldDB" id="E4L8N3"/>
<dbReference type="GO" id="GO:0009279">
    <property type="term" value="C:cell outer membrane"/>
    <property type="evidence" value="ECO:0007669"/>
    <property type="project" value="UniProtKB-SubCell"/>
</dbReference>
<protein>
    <recommendedName>
        <fullName evidence="8">Trimeric autotransporter adhesin YadA-like C-terminal membrane anchor domain-containing protein</fullName>
    </recommendedName>
</protein>